<comment type="caution">
    <text evidence="1">The sequence shown here is derived from an EMBL/GenBank/DDBJ whole genome shotgun (WGS) entry which is preliminary data.</text>
</comment>
<evidence type="ECO:0000313" key="2">
    <source>
        <dbReference type="Proteomes" id="UP000178367"/>
    </source>
</evidence>
<organism evidence="1 2">
    <name type="scientific">Candidatus Falkowbacteria bacterium RIFOXYA2_FULL_47_19</name>
    <dbReference type="NCBI Taxonomy" id="1797994"/>
    <lineage>
        <taxon>Bacteria</taxon>
        <taxon>Candidatus Falkowiibacteriota</taxon>
    </lineage>
</organism>
<accession>A0A1F5SGX3</accession>
<dbReference type="STRING" id="1797994.A2227_05765"/>
<name>A0A1F5SGX3_9BACT</name>
<evidence type="ECO:0000313" key="1">
    <source>
        <dbReference type="EMBL" id="OGF25978.1"/>
    </source>
</evidence>
<proteinExistence type="predicted"/>
<reference evidence="1 2" key="1">
    <citation type="journal article" date="2016" name="Nat. Commun.">
        <title>Thousands of microbial genomes shed light on interconnected biogeochemical processes in an aquifer system.</title>
        <authorList>
            <person name="Anantharaman K."/>
            <person name="Brown C.T."/>
            <person name="Hug L.A."/>
            <person name="Sharon I."/>
            <person name="Castelle C.J."/>
            <person name="Probst A.J."/>
            <person name="Thomas B.C."/>
            <person name="Singh A."/>
            <person name="Wilkins M.J."/>
            <person name="Karaoz U."/>
            <person name="Brodie E.L."/>
            <person name="Williams K.H."/>
            <person name="Hubbard S.S."/>
            <person name="Banfield J.F."/>
        </authorList>
    </citation>
    <scope>NUCLEOTIDE SEQUENCE [LARGE SCALE GENOMIC DNA]</scope>
</reference>
<dbReference type="Proteomes" id="UP000178367">
    <property type="component" value="Unassembled WGS sequence"/>
</dbReference>
<dbReference type="AlphaFoldDB" id="A0A1F5SGX3"/>
<protein>
    <submittedName>
        <fullName evidence="1">Uncharacterized protein</fullName>
    </submittedName>
</protein>
<sequence length="235" mass="26096">MEPAEIAPWFSFDPGDSFAFGEGETVKTFKAIISIPQNTPAGAYEGQMIISLLPARTAQAGTAINTNLSIGARIKIDIGGSRPDLLTSNEAIALADESMFDRLRGSILLRAEMAGEAYYIHPRFKLIYYLGRPVDAFRVMREQGEGARNADLEKIPIGAIEESVTPVIVVDSDPFAIHNAGRIFIQTEENGEAWYVNPGDRQRYYLGRPEDAWEIMRRLSLGISEMDFSLLFDDE</sequence>
<gene>
    <name evidence="1" type="ORF">A2227_05765</name>
</gene>
<dbReference type="EMBL" id="MFGB01000018">
    <property type="protein sequence ID" value="OGF25978.1"/>
    <property type="molecule type" value="Genomic_DNA"/>
</dbReference>